<protein>
    <submittedName>
        <fullName evidence="1">Uncharacterized protein</fullName>
    </submittedName>
</protein>
<sequence>MGLKWKEIFWTLEQLGKKPFKWDTHATRVPRVSLTLTSWPFGHVR</sequence>
<dbReference type="EMBL" id="AWWV01013516">
    <property type="protein sequence ID" value="OMO61295.1"/>
    <property type="molecule type" value="Genomic_DNA"/>
</dbReference>
<comment type="caution">
    <text evidence="1">The sequence shown here is derived from an EMBL/GenBank/DDBJ whole genome shotgun (WGS) entry which is preliminary data.</text>
</comment>
<reference evidence="1 2" key="1">
    <citation type="submission" date="2013-09" db="EMBL/GenBank/DDBJ databases">
        <title>Corchorus capsularis genome sequencing.</title>
        <authorList>
            <person name="Alam M."/>
            <person name="Haque M.S."/>
            <person name="Islam M.S."/>
            <person name="Emdad E.M."/>
            <person name="Islam M.M."/>
            <person name="Ahmed B."/>
            <person name="Halim A."/>
            <person name="Hossen Q.M.M."/>
            <person name="Hossain M.Z."/>
            <person name="Ahmed R."/>
            <person name="Khan M.M."/>
            <person name="Islam R."/>
            <person name="Rashid M.M."/>
            <person name="Khan S.A."/>
            <person name="Rahman M.S."/>
            <person name="Alam M."/>
        </authorList>
    </citation>
    <scope>NUCLEOTIDE SEQUENCE [LARGE SCALE GENOMIC DNA]</scope>
    <source>
        <strain evidence="2">cv. CVL-1</strain>
        <tissue evidence="1">Whole seedling</tissue>
    </source>
</reference>
<dbReference type="Gramene" id="OMO61295">
    <property type="protein sequence ID" value="OMO61295"/>
    <property type="gene ID" value="CCACVL1_23616"/>
</dbReference>
<gene>
    <name evidence="1" type="ORF">CCACVL1_23616</name>
</gene>
<evidence type="ECO:0000313" key="2">
    <source>
        <dbReference type="Proteomes" id="UP000188268"/>
    </source>
</evidence>
<evidence type="ECO:0000313" key="1">
    <source>
        <dbReference type="EMBL" id="OMO61295.1"/>
    </source>
</evidence>
<organism evidence="1 2">
    <name type="scientific">Corchorus capsularis</name>
    <name type="common">Jute</name>
    <dbReference type="NCBI Taxonomy" id="210143"/>
    <lineage>
        <taxon>Eukaryota</taxon>
        <taxon>Viridiplantae</taxon>
        <taxon>Streptophyta</taxon>
        <taxon>Embryophyta</taxon>
        <taxon>Tracheophyta</taxon>
        <taxon>Spermatophyta</taxon>
        <taxon>Magnoliopsida</taxon>
        <taxon>eudicotyledons</taxon>
        <taxon>Gunneridae</taxon>
        <taxon>Pentapetalae</taxon>
        <taxon>rosids</taxon>
        <taxon>malvids</taxon>
        <taxon>Malvales</taxon>
        <taxon>Malvaceae</taxon>
        <taxon>Grewioideae</taxon>
        <taxon>Apeibeae</taxon>
        <taxon>Corchorus</taxon>
    </lineage>
</organism>
<keyword evidence="2" id="KW-1185">Reference proteome</keyword>
<feature type="non-terminal residue" evidence="1">
    <location>
        <position position="45"/>
    </location>
</feature>
<dbReference type="Proteomes" id="UP000188268">
    <property type="component" value="Unassembled WGS sequence"/>
</dbReference>
<accession>A0A1R3GT46</accession>
<proteinExistence type="predicted"/>
<dbReference type="AlphaFoldDB" id="A0A1R3GT46"/>
<name>A0A1R3GT46_COCAP</name>